<evidence type="ECO:0000313" key="3">
    <source>
        <dbReference type="Proteomes" id="UP000555828"/>
    </source>
</evidence>
<dbReference type="AlphaFoldDB" id="A0A841GQB9"/>
<feature type="domain" description="CRISPR system endoribonuclease Csx1 CARF" evidence="1">
    <location>
        <begin position="3"/>
        <end position="180"/>
    </location>
</feature>
<dbReference type="NCBIfam" id="TIGR01897">
    <property type="entry name" value="cas_MJ1666"/>
    <property type="match status" value="1"/>
</dbReference>
<dbReference type="InterPro" id="IPR052875">
    <property type="entry name" value="CRISPR_assoc_ribonuclease"/>
</dbReference>
<reference evidence="2 3" key="1">
    <citation type="submission" date="2020-08" db="EMBL/GenBank/DDBJ databases">
        <title>Genomic Encyclopedia of Type Strains, Phase IV (KMG-IV): sequencing the most valuable type-strain genomes for metagenomic binning, comparative biology and taxonomic classification.</title>
        <authorList>
            <person name="Goeker M."/>
        </authorList>
    </citation>
    <scope>NUCLEOTIDE SEQUENCE [LARGE SCALE GENOMIC DNA]</scope>
    <source>
        <strain evidence="2 3">DSM 13481</strain>
    </source>
</reference>
<dbReference type="InterPro" id="IPR010171">
    <property type="entry name" value="CRISPR_Csx1"/>
</dbReference>
<dbReference type="PANTHER" id="PTHR37169">
    <property type="entry name" value="CRISPR SYSTEM ENDORIBONUCLEASE CSX1-RELATED"/>
    <property type="match status" value="1"/>
</dbReference>
<dbReference type="PANTHER" id="PTHR37169:SF1">
    <property type="entry name" value="CRISPR SYSTEM ENDORIBONUCLEASE CSX1"/>
    <property type="match status" value="1"/>
</dbReference>
<evidence type="ECO:0000313" key="2">
    <source>
        <dbReference type="EMBL" id="MBB6063464.1"/>
    </source>
</evidence>
<dbReference type="Proteomes" id="UP000555828">
    <property type="component" value="Unassembled WGS sequence"/>
</dbReference>
<dbReference type="RefSeq" id="WP_184620034.1">
    <property type="nucleotide sequence ID" value="NZ_JACHEX010000008.1"/>
</dbReference>
<keyword evidence="3" id="KW-1185">Reference proteome</keyword>
<organism evidence="2 3">
    <name type="scientific">Thermosipho japonicus</name>
    <dbReference type="NCBI Taxonomy" id="90323"/>
    <lineage>
        <taxon>Bacteria</taxon>
        <taxon>Thermotogati</taxon>
        <taxon>Thermotogota</taxon>
        <taxon>Thermotogae</taxon>
        <taxon>Thermotogales</taxon>
        <taxon>Fervidobacteriaceae</taxon>
        <taxon>Thermosipho</taxon>
    </lineage>
</organism>
<evidence type="ECO:0000259" key="1">
    <source>
        <dbReference type="Pfam" id="PF22230"/>
    </source>
</evidence>
<proteinExistence type="predicted"/>
<dbReference type="SUPFAM" id="SSF160980">
    <property type="entry name" value="SSO1389-like"/>
    <property type="match status" value="1"/>
</dbReference>
<comment type="caution">
    <text evidence="2">The sequence shown here is derived from an EMBL/GenBank/DDBJ whole genome shotgun (WGS) entry which is preliminary data.</text>
</comment>
<gene>
    <name evidence="2" type="ORF">HNP65_001935</name>
</gene>
<sequence length="477" mass="56401">MKLFFSTFGKISNYKEVEYSIDYNENTFESSFLPYLMYKAFGVDTTELFLLDTLVEKNDLLIEDFKYEDIITSLENKYSDYFKSKDYKGNLNLHIIPGVGSYKEFRFVGNMNDTYYMTLIQLLNIFSRPEIINSEEIEVILDISFGINYQSNVLYRTLMDVLPVLAYFKKVRFKLTNAEPVINTSAERKNKINVYVVEEKVFEQSISYKKDFAKKTISVFRVLPVNERKEVGKNYIGEFEKRLRNEKNMGLNDVFLNLELYLKSIYYGLPLLYLYAMNGADFKYVVDKSLEMYNSAIEIRESDEKLKMVLRKLEFSEGIKYLVLGSIFKIYFENIYGTKYCTEIPYDELKKLSNFIWKIDEFKDQISLVLEKEIKEIESLFDYIEEGEEILFDLEVLKSRKNESIEGEEKVENTKKELEPEKDELKKQNSIENFSRKERNFVAHGSLSKKTFYLKKHNSMVCIRLNEEEICELGKAI</sequence>
<protein>
    <submittedName>
        <fullName evidence="2">CRISPR-associated protein Csx1</fullName>
    </submittedName>
</protein>
<dbReference type="Gene3D" id="3.40.50.10640">
    <property type="entry name" value="SSO1389-like"/>
    <property type="match status" value="1"/>
</dbReference>
<dbReference type="EMBL" id="JACHEX010000008">
    <property type="protein sequence ID" value="MBB6063464.1"/>
    <property type="molecule type" value="Genomic_DNA"/>
</dbReference>
<name>A0A841GQB9_9BACT</name>
<dbReference type="InterPro" id="IPR053857">
    <property type="entry name" value="Csx1_CARF"/>
</dbReference>
<accession>A0A841GQB9</accession>
<dbReference type="Pfam" id="PF22230">
    <property type="entry name" value="Csx1_CARF"/>
    <property type="match status" value="1"/>
</dbReference>